<dbReference type="EMBL" id="JASPKZ010007478">
    <property type="protein sequence ID" value="KAJ9584040.1"/>
    <property type="molecule type" value="Genomic_DNA"/>
</dbReference>
<dbReference type="Proteomes" id="UP001233999">
    <property type="component" value="Unassembled WGS sequence"/>
</dbReference>
<evidence type="ECO:0000256" key="1">
    <source>
        <dbReference type="SAM" id="SignalP"/>
    </source>
</evidence>
<keyword evidence="3" id="KW-1185">Reference proteome</keyword>
<keyword evidence="1" id="KW-0732">Signal</keyword>
<reference evidence="2" key="1">
    <citation type="journal article" date="2023" name="IScience">
        <title>Live-bearing cockroach genome reveals convergent evolutionary mechanisms linked to viviparity in insects and beyond.</title>
        <authorList>
            <person name="Fouks B."/>
            <person name="Harrison M.C."/>
            <person name="Mikhailova A.A."/>
            <person name="Marchal E."/>
            <person name="English S."/>
            <person name="Carruthers M."/>
            <person name="Jennings E.C."/>
            <person name="Chiamaka E.L."/>
            <person name="Frigard R.A."/>
            <person name="Pippel M."/>
            <person name="Attardo G.M."/>
            <person name="Benoit J.B."/>
            <person name="Bornberg-Bauer E."/>
            <person name="Tobe S.S."/>
        </authorList>
    </citation>
    <scope>NUCLEOTIDE SEQUENCE</scope>
    <source>
        <strain evidence="2">Stay&amp;Tobe</strain>
    </source>
</reference>
<feature type="non-terminal residue" evidence="2">
    <location>
        <position position="1"/>
    </location>
</feature>
<evidence type="ECO:0000313" key="3">
    <source>
        <dbReference type="Proteomes" id="UP001233999"/>
    </source>
</evidence>
<dbReference type="AlphaFoldDB" id="A0AAD7ZP67"/>
<gene>
    <name evidence="2" type="ORF">L9F63_021617</name>
</gene>
<protein>
    <submittedName>
        <fullName evidence="2">Uncharacterized protein</fullName>
    </submittedName>
</protein>
<feature type="signal peptide" evidence="1">
    <location>
        <begin position="1"/>
        <end position="21"/>
    </location>
</feature>
<sequence length="154" mass="18378">MKKLTVLFSFIFMLMAVTTKSMEETSVTIADSYKTDFGLEIWSNISSQDPRVHKIWTSSYKYTKFTRFNKWILDCMKEYNDTKQMAAPFLLMTSIKINTYFLEKYIHYDISKYSIFHDIQKINQLNRDYMQVVDNYEVYSKTAKDILDKMGPEL</sequence>
<proteinExistence type="predicted"/>
<accession>A0AAD7ZP67</accession>
<comment type="caution">
    <text evidence="2">The sequence shown here is derived from an EMBL/GenBank/DDBJ whole genome shotgun (WGS) entry which is preliminary data.</text>
</comment>
<evidence type="ECO:0000313" key="2">
    <source>
        <dbReference type="EMBL" id="KAJ9584040.1"/>
    </source>
</evidence>
<reference evidence="2" key="2">
    <citation type="submission" date="2023-05" db="EMBL/GenBank/DDBJ databases">
        <authorList>
            <person name="Fouks B."/>
        </authorList>
    </citation>
    <scope>NUCLEOTIDE SEQUENCE</scope>
    <source>
        <strain evidence="2">Stay&amp;Tobe</strain>
        <tissue evidence="2">Testes</tissue>
    </source>
</reference>
<name>A0AAD7ZP67_DIPPU</name>
<feature type="chain" id="PRO_5042231060" evidence="1">
    <location>
        <begin position="22"/>
        <end position="154"/>
    </location>
</feature>
<organism evidence="2 3">
    <name type="scientific">Diploptera punctata</name>
    <name type="common">Pacific beetle cockroach</name>
    <dbReference type="NCBI Taxonomy" id="6984"/>
    <lineage>
        <taxon>Eukaryota</taxon>
        <taxon>Metazoa</taxon>
        <taxon>Ecdysozoa</taxon>
        <taxon>Arthropoda</taxon>
        <taxon>Hexapoda</taxon>
        <taxon>Insecta</taxon>
        <taxon>Pterygota</taxon>
        <taxon>Neoptera</taxon>
        <taxon>Polyneoptera</taxon>
        <taxon>Dictyoptera</taxon>
        <taxon>Blattodea</taxon>
        <taxon>Blaberoidea</taxon>
        <taxon>Blaberidae</taxon>
        <taxon>Diplopterinae</taxon>
        <taxon>Diploptera</taxon>
    </lineage>
</organism>